<proteinExistence type="predicted"/>
<dbReference type="Gene3D" id="1.20.58.220">
    <property type="entry name" value="Phosphate transport system protein phou homolog 2, domain 2"/>
    <property type="match status" value="1"/>
</dbReference>
<dbReference type="InterPro" id="IPR026022">
    <property type="entry name" value="PhoU_dom"/>
</dbReference>
<dbReference type="Proteomes" id="UP000199161">
    <property type="component" value="Unassembled WGS sequence"/>
</dbReference>
<sequence>MSANRIPDTDDVRAPVERKVQIAGNSTFVVSLPKEWATEQGLESGSSMYLYPLEDRLVAAAGTVSCRDRTVTIDAEPIDDESVLQRARAAYLAGYDRITIENADALEPDARRTLERAIGRLVGMEIETVAADAITASSVLDVGEVSLPQTVAQARQLALEMHEDAVRAVRDGDEDLARQVIGRDDDVDRLFAFVSRGFHRGLEDVHEIDRLGTDRTAAFRQYRIARQLERVADHAERIAEVPARQSSPPEAELADRLETVGGDARRVVELALSGETERALSARSDVRRSVSEVDRRLYDSGGPDAFLYGAVLRSLERTAEIGGNVARATAESTIGE</sequence>
<dbReference type="PANTHER" id="PTHR42930">
    <property type="entry name" value="PHOSPHATE-SPECIFIC TRANSPORT SYSTEM ACCESSORY PROTEIN PHOU"/>
    <property type="match status" value="1"/>
</dbReference>
<dbReference type="OrthoDB" id="40991at2157"/>
<dbReference type="EMBL" id="FOKW01000004">
    <property type="protein sequence ID" value="SFC05814.1"/>
    <property type="molecule type" value="Genomic_DNA"/>
</dbReference>
<dbReference type="InterPro" id="IPR038078">
    <property type="entry name" value="PhoU-like_sf"/>
</dbReference>
<organism evidence="2 3">
    <name type="scientific">Natronobacterium haloterrestre</name>
    <name type="common">Halobiforma haloterrestris</name>
    <dbReference type="NCBI Taxonomy" id="148448"/>
    <lineage>
        <taxon>Archaea</taxon>
        <taxon>Methanobacteriati</taxon>
        <taxon>Methanobacteriota</taxon>
        <taxon>Stenosarchaea group</taxon>
        <taxon>Halobacteria</taxon>
        <taxon>Halobacteriales</taxon>
        <taxon>Natrialbaceae</taxon>
        <taxon>Natronobacterium</taxon>
    </lineage>
</organism>
<dbReference type="Pfam" id="PF01895">
    <property type="entry name" value="PhoU"/>
    <property type="match status" value="1"/>
</dbReference>
<dbReference type="GO" id="GO:0045936">
    <property type="term" value="P:negative regulation of phosphate metabolic process"/>
    <property type="evidence" value="ECO:0007669"/>
    <property type="project" value="InterPro"/>
</dbReference>
<protein>
    <submittedName>
        <fullName evidence="2">Phosphate uptake regulator</fullName>
    </submittedName>
</protein>
<name>A0A1I1G2I2_NATHA</name>
<evidence type="ECO:0000313" key="2">
    <source>
        <dbReference type="EMBL" id="SFC05814.1"/>
    </source>
</evidence>
<evidence type="ECO:0000313" key="3">
    <source>
        <dbReference type="Proteomes" id="UP000199161"/>
    </source>
</evidence>
<dbReference type="GO" id="GO:0030643">
    <property type="term" value="P:intracellular phosphate ion homeostasis"/>
    <property type="evidence" value="ECO:0007669"/>
    <property type="project" value="InterPro"/>
</dbReference>
<accession>A0A1I1G2I2</accession>
<dbReference type="InterPro" id="IPR028366">
    <property type="entry name" value="PhoU"/>
</dbReference>
<evidence type="ECO:0000259" key="1">
    <source>
        <dbReference type="Pfam" id="PF01895"/>
    </source>
</evidence>
<dbReference type="SUPFAM" id="SSF109755">
    <property type="entry name" value="PhoU-like"/>
    <property type="match status" value="1"/>
</dbReference>
<dbReference type="AlphaFoldDB" id="A0A1I1G2I2"/>
<dbReference type="PANTHER" id="PTHR42930:SF6">
    <property type="entry name" value="PHOSPHATE REGULATORY PROTEIN-LIKE PROTEIN"/>
    <property type="match status" value="1"/>
</dbReference>
<gene>
    <name evidence="2" type="ORF">SAMN05444422_10460</name>
</gene>
<keyword evidence="3" id="KW-1185">Reference proteome</keyword>
<reference evidence="3" key="1">
    <citation type="submission" date="2016-10" db="EMBL/GenBank/DDBJ databases">
        <authorList>
            <person name="Varghese N."/>
            <person name="Submissions S."/>
        </authorList>
    </citation>
    <scope>NUCLEOTIDE SEQUENCE [LARGE SCALE GENOMIC DNA]</scope>
    <source>
        <strain evidence="3">DSM 13078</strain>
    </source>
</reference>
<dbReference type="RefSeq" id="WP_089787346.1">
    <property type="nucleotide sequence ID" value="NZ_FOKW01000004.1"/>
</dbReference>
<feature type="domain" description="PhoU" evidence="1">
    <location>
        <begin position="154"/>
        <end position="240"/>
    </location>
</feature>